<accession>A0A8J6M7B5</accession>
<dbReference type="SUPFAM" id="SSF56059">
    <property type="entry name" value="Glutathione synthetase ATP-binding domain-like"/>
    <property type="match status" value="1"/>
</dbReference>
<dbReference type="PROSITE" id="PS50975">
    <property type="entry name" value="ATP_GRASP"/>
    <property type="match status" value="1"/>
</dbReference>
<gene>
    <name evidence="3" type="ORF">H8S11_09450</name>
</gene>
<dbReference type="GO" id="GO:0046872">
    <property type="term" value="F:metal ion binding"/>
    <property type="evidence" value="ECO:0007669"/>
    <property type="project" value="InterPro"/>
</dbReference>
<sequence length="406" mass="46020">MSDPLQFQPLLFGGDINVYSVARAFHEAYGVRSVAYGKYPSFPCHGSAILDYRVCPDNESEAAFRRNTEAVAREFPDKKVLLLGCGDSYVQLAAHCKDSLPANVIAPYIDGDLLDTLINKEKFYALCDQHGIDHPATFIYDKSMGHDFQLPWGPPYIAKPADSVAYWACGDHSLAKVYICQSWEELLAALDHVYAAGYPDHMVLQEFIPGDDSYMRVLTSYSDRNGRVTTMCLGHVLLEEHSPHGIGNHAVILTECDEALELKIKTLLEALHFTGFSNFDIKYDSRDGKYKAFEINCRQGRSNYYVTGAGHNIAKMVVQDRVEGKDLPFEMTRNRSLWRMVPRKVAFKFTPKQYHQEMRALIKAGADSHSLVYDKDGSLKRRLRVMKNHLGNIKRFDQYNKIPAED</sequence>
<evidence type="ECO:0000313" key="4">
    <source>
        <dbReference type="Proteomes" id="UP000628736"/>
    </source>
</evidence>
<evidence type="ECO:0000259" key="2">
    <source>
        <dbReference type="PROSITE" id="PS50975"/>
    </source>
</evidence>
<proteinExistence type="predicted"/>
<dbReference type="Proteomes" id="UP000628736">
    <property type="component" value="Unassembled WGS sequence"/>
</dbReference>
<keyword evidence="4" id="KW-1185">Reference proteome</keyword>
<dbReference type="AlphaFoldDB" id="A0A8J6M7B5"/>
<organism evidence="3 4">
    <name type="scientific">Flintibacter hominis</name>
    <dbReference type="NCBI Taxonomy" id="2763048"/>
    <lineage>
        <taxon>Bacteria</taxon>
        <taxon>Bacillati</taxon>
        <taxon>Bacillota</taxon>
        <taxon>Clostridia</taxon>
        <taxon>Eubacteriales</taxon>
        <taxon>Flintibacter</taxon>
    </lineage>
</organism>
<dbReference type="InterPro" id="IPR011761">
    <property type="entry name" value="ATP-grasp"/>
</dbReference>
<dbReference type="GO" id="GO:0005524">
    <property type="term" value="F:ATP binding"/>
    <property type="evidence" value="ECO:0007669"/>
    <property type="project" value="UniProtKB-UniRule"/>
</dbReference>
<name>A0A8J6M7B5_9FIRM</name>
<protein>
    <submittedName>
        <fullName evidence="3">ATP-grasp domain-containing protein</fullName>
    </submittedName>
</protein>
<dbReference type="RefSeq" id="WP_186852940.1">
    <property type="nucleotide sequence ID" value="NZ_JACOPO010000005.1"/>
</dbReference>
<keyword evidence="1" id="KW-0547">Nucleotide-binding</keyword>
<evidence type="ECO:0000313" key="3">
    <source>
        <dbReference type="EMBL" id="MBC5723038.1"/>
    </source>
</evidence>
<feature type="domain" description="ATP-grasp" evidence="2">
    <location>
        <begin position="124"/>
        <end position="322"/>
    </location>
</feature>
<dbReference type="EMBL" id="JACOPO010000005">
    <property type="protein sequence ID" value="MBC5723038.1"/>
    <property type="molecule type" value="Genomic_DNA"/>
</dbReference>
<dbReference type="Gene3D" id="3.30.470.20">
    <property type="entry name" value="ATP-grasp fold, B domain"/>
    <property type="match status" value="1"/>
</dbReference>
<comment type="caution">
    <text evidence="3">The sequence shown here is derived from an EMBL/GenBank/DDBJ whole genome shotgun (WGS) entry which is preliminary data.</text>
</comment>
<reference evidence="3" key="1">
    <citation type="submission" date="2020-08" db="EMBL/GenBank/DDBJ databases">
        <title>Genome public.</title>
        <authorList>
            <person name="Liu C."/>
            <person name="Sun Q."/>
        </authorList>
    </citation>
    <scope>NUCLEOTIDE SEQUENCE</scope>
    <source>
        <strain evidence="3">NSJ-23</strain>
    </source>
</reference>
<evidence type="ECO:0000256" key="1">
    <source>
        <dbReference type="PROSITE-ProRule" id="PRU00409"/>
    </source>
</evidence>
<keyword evidence="1" id="KW-0067">ATP-binding</keyword>